<keyword evidence="1" id="KW-0812">Transmembrane</keyword>
<dbReference type="Pfam" id="PF05795">
    <property type="entry name" value="Plasmodium_Vir"/>
    <property type="match status" value="3"/>
</dbReference>
<dbReference type="GeneID" id="39746309"/>
<keyword evidence="1" id="KW-0472">Membrane</keyword>
<dbReference type="EMBL" id="BDQF01000005">
    <property type="protein sequence ID" value="GAW79597.1"/>
    <property type="molecule type" value="Genomic_DNA"/>
</dbReference>
<evidence type="ECO:0000256" key="1">
    <source>
        <dbReference type="SAM" id="Phobius"/>
    </source>
</evidence>
<dbReference type="AlphaFoldDB" id="A0A1Y1JEF7"/>
<dbReference type="InterPro" id="IPR008780">
    <property type="entry name" value="Plasmodium_Vir"/>
</dbReference>
<evidence type="ECO:0000313" key="3">
    <source>
        <dbReference type="Proteomes" id="UP000195521"/>
    </source>
</evidence>
<keyword evidence="1" id="KW-1133">Transmembrane helix</keyword>
<name>A0A1Y1JEF7_PLAGO</name>
<dbReference type="OMA" id="VESWENI"/>
<organism evidence="2 3">
    <name type="scientific">Plasmodium gonderi</name>
    <dbReference type="NCBI Taxonomy" id="77519"/>
    <lineage>
        <taxon>Eukaryota</taxon>
        <taxon>Sar</taxon>
        <taxon>Alveolata</taxon>
        <taxon>Apicomplexa</taxon>
        <taxon>Aconoidasida</taxon>
        <taxon>Haemosporida</taxon>
        <taxon>Plasmodiidae</taxon>
        <taxon>Plasmodium</taxon>
        <taxon>Plasmodium (Plasmodium)</taxon>
    </lineage>
</organism>
<protein>
    <submittedName>
        <fullName evidence="2">Variable surface protein</fullName>
    </submittedName>
</protein>
<gene>
    <name evidence="2" type="ORF">PGO_050070</name>
</gene>
<dbReference type="OrthoDB" id="382814at2759"/>
<evidence type="ECO:0000313" key="2">
    <source>
        <dbReference type="EMBL" id="GAW79597.1"/>
    </source>
</evidence>
<keyword evidence="3" id="KW-1185">Reference proteome</keyword>
<dbReference type="Proteomes" id="UP000195521">
    <property type="component" value="Unassembled WGS sequence"/>
</dbReference>
<feature type="transmembrane region" description="Helical" evidence="1">
    <location>
        <begin position="781"/>
        <end position="804"/>
    </location>
</feature>
<dbReference type="RefSeq" id="XP_028542186.1">
    <property type="nucleotide sequence ID" value="XM_028686385.1"/>
</dbReference>
<proteinExistence type="predicted"/>
<comment type="caution">
    <text evidence="2">The sequence shown here is derived from an EMBL/GenBank/DDBJ whole genome shotgun (WGS) entry which is preliminary data.</text>
</comment>
<sequence>MDINNIAENTIKLLSEEINLENESKLYNMSRHLNKIMGNVGTCEKSIYRKKDEIKITELFCKIEKTVESWENIWTVLKHGDITYKKICDFLIYWIYDKLKNVDFKTLQINKFYTDIQRVIKKDKFNHICFNILNNEFYRKYVKAYDRKVIKNKKELYEFLEYYNLIKKRLEGRTSNQEHYCNYVKHIFDVYEEMYDGYISKGLEIYYKEILLFQEIFKEKNKDLQFVEKNCPNRCLNLVFNKNNKSVCSLSMKKHEINAQEGKKTFEIPKTDDFLKNLALYRFYEELYTAYDFNNDTFICSSMQKNTSKNSDFRVLCNNLNLILYEWTGLLNQFKTHLDENECCNYLNYWLHEKLIGHPFRKNITKMLYIAWDLMNTNNSENIKCSHKNFDVNENQFKKKKKLYDFLGYYKDIKSILSSKETLNTKQYCDYIKNNFGLYSVMKHEDMCNKSSAYNDELTAFKKVFITELNNLKLVCPGRHFELLFKDESNRKTLEPSYAHEILLQNNDYIMDNSKTNFEITYFEELPSYKKYEELNKHNNIDKYCGDCKEILILEKDTPGIYELCKKAIKNLREVIKKENCNEWGEYFIYWIHDEKGKIIRENKINNIENYMVKLFDVFYRIMDHLDIKNCIYYYNSHVSLDKWKEMKNLHDYFKNYSTISSCVSDPTKNNCHIYCNYVNYISEIYKKNLKECCIYYYGVDQVAENRCPSYFICDKENNPYTLLSKLECVNHPSREEVDNIYDEATIDRNVKLISERYNKQSNKSIYVYEASNSESEYDSFHVIMLTAFVCLGIFFTFFVFYKFTPLGICINRKILKKNRITNKYENRFQNIQKNKSKNSRINPQSLGVLISYQSV</sequence>
<reference evidence="3" key="1">
    <citation type="submission" date="2017-04" db="EMBL/GenBank/DDBJ databases">
        <title>Plasmodium gonderi genome.</title>
        <authorList>
            <person name="Arisue N."/>
            <person name="Honma H."/>
            <person name="Kawai S."/>
            <person name="Tougan T."/>
            <person name="Tanabe K."/>
            <person name="Horii T."/>
        </authorList>
    </citation>
    <scope>NUCLEOTIDE SEQUENCE [LARGE SCALE GENOMIC DNA]</scope>
    <source>
        <strain evidence="3">ATCC 30045</strain>
    </source>
</reference>
<accession>A0A1Y1JEF7</accession>